<evidence type="ECO:0000259" key="2">
    <source>
        <dbReference type="SMART" id="SM00849"/>
    </source>
</evidence>
<name>A0ABQ5KX10_9EUKA</name>
<dbReference type="EMBL" id="BQXS01011015">
    <property type="protein sequence ID" value="GKT35560.1"/>
    <property type="molecule type" value="Genomic_DNA"/>
</dbReference>
<protein>
    <recommendedName>
        <fullName evidence="2">Metallo-beta-lactamase domain-containing protein</fullName>
    </recommendedName>
</protein>
<organism evidence="3 4">
    <name type="scientific">Aduncisulcus paluster</name>
    <dbReference type="NCBI Taxonomy" id="2918883"/>
    <lineage>
        <taxon>Eukaryota</taxon>
        <taxon>Metamonada</taxon>
        <taxon>Carpediemonas-like organisms</taxon>
        <taxon>Aduncisulcus</taxon>
    </lineage>
</organism>
<evidence type="ECO:0000313" key="4">
    <source>
        <dbReference type="Proteomes" id="UP001057375"/>
    </source>
</evidence>
<gene>
    <name evidence="3" type="ORF">ADUPG1_008697</name>
</gene>
<sequence length="462" mass="51850">MVYVHPSDDILVECFYWDMIHHEFKLYSPQSHFNPSSDPGIFRIDTGLFGRASTAIYIISSEEGLGLVDSSGTPWAKPVLDAIEQILKRSIADVRYLFVTHAHLDHCGGVGWLYNEIKAVQETEGIPIVKVVCHEAAAPHIIDPSNLIKSATKVYGKPLMEIMHGTVYPVDGKDVIPVGKDIKTIGDIQVINTPGHSFHHSAFLHVPSRMIFVGDLIGTNKENISIPFSFGHALADGMKFWPSLIVTSPTQFNAKFWLSTLDVILPKDGILEGVEIQGLIPTHWEPVIFISERLVDARRKKVDEEKEEESSGSVDLSPSEREEIQLIRTKQINFCRDLFIRQVSSFGSCIKDLVVLSPFAKSSSHKVARKITQDIFSDMCGEDISKRFLEVADGTVGIGASGLLYRAYRQRQRLSPLKKLARGGYFVFVKHWIFWLLFAIIVGILIGMNFEQDIQTPNYLQK</sequence>
<dbReference type="SMART" id="SM00849">
    <property type="entry name" value="Lactamase_B"/>
    <property type="match status" value="1"/>
</dbReference>
<accession>A0ABQ5KX10</accession>
<keyword evidence="1" id="KW-0812">Transmembrane</keyword>
<keyword evidence="1" id="KW-0472">Membrane</keyword>
<comment type="caution">
    <text evidence="3">The sequence shown here is derived from an EMBL/GenBank/DDBJ whole genome shotgun (WGS) entry which is preliminary data.</text>
</comment>
<dbReference type="Proteomes" id="UP001057375">
    <property type="component" value="Unassembled WGS sequence"/>
</dbReference>
<dbReference type="InterPro" id="IPR050855">
    <property type="entry name" value="NDM-1-like"/>
</dbReference>
<feature type="domain" description="Metallo-beta-lactamase" evidence="2">
    <location>
        <begin position="53"/>
        <end position="283"/>
    </location>
</feature>
<evidence type="ECO:0000256" key="1">
    <source>
        <dbReference type="SAM" id="Phobius"/>
    </source>
</evidence>
<keyword evidence="4" id="KW-1185">Reference proteome</keyword>
<dbReference type="SUPFAM" id="SSF56281">
    <property type="entry name" value="Metallo-hydrolase/oxidoreductase"/>
    <property type="match status" value="1"/>
</dbReference>
<dbReference type="Gene3D" id="3.60.15.10">
    <property type="entry name" value="Ribonuclease Z/Hydroxyacylglutathione hydrolase-like"/>
    <property type="match status" value="1"/>
</dbReference>
<proteinExistence type="predicted"/>
<dbReference type="PANTHER" id="PTHR42951">
    <property type="entry name" value="METALLO-BETA-LACTAMASE DOMAIN-CONTAINING"/>
    <property type="match status" value="1"/>
</dbReference>
<feature type="transmembrane region" description="Helical" evidence="1">
    <location>
        <begin position="429"/>
        <end position="450"/>
    </location>
</feature>
<dbReference type="PANTHER" id="PTHR42951:SF4">
    <property type="entry name" value="ACYL-COENZYME A THIOESTERASE MBLAC2"/>
    <property type="match status" value="1"/>
</dbReference>
<evidence type="ECO:0000313" key="3">
    <source>
        <dbReference type="EMBL" id="GKT35560.1"/>
    </source>
</evidence>
<reference evidence="3" key="1">
    <citation type="submission" date="2022-03" db="EMBL/GenBank/DDBJ databases">
        <title>Draft genome sequence of Aduncisulcus paluster, a free-living microaerophilic Fornicata.</title>
        <authorList>
            <person name="Yuyama I."/>
            <person name="Kume K."/>
            <person name="Tamura T."/>
            <person name="Inagaki Y."/>
            <person name="Hashimoto T."/>
        </authorList>
    </citation>
    <scope>NUCLEOTIDE SEQUENCE</scope>
    <source>
        <strain evidence="3">NY0171</strain>
    </source>
</reference>
<dbReference type="InterPro" id="IPR036866">
    <property type="entry name" value="RibonucZ/Hydroxyglut_hydro"/>
</dbReference>
<keyword evidence="1" id="KW-1133">Transmembrane helix</keyword>
<dbReference type="Pfam" id="PF00753">
    <property type="entry name" value="Lactamase_B"/>
    <property type="match status" value="1"/>
</dbReference>
<dbReference type="InterPro" id="IPR001279">
    <property type="entry name" value="Metallo-B-lactamas"/>
</dbReference>